<comment type="caution">
    <text evidence="1">The sequence shown here is derived from an EMBL/GenBank/DDBJ whole genome shotgun (WGS) entry which is preliminary data.</text>
</comment>
<reference evidence="1 2" key="1">
    <citation type="submission" date="2015-01" db="EMBL/GenBank/DDBJ databases">
        <title>Vibrio sp. C1 JCM 19231 whole genome shotgun sequence.</title>
        <authorList>
            <person name="Sawabe T."/>
            <person name="Meirelles P."/>
            <person name="Feng G."/>
            <person name="Sayaka M."/>
            <person name="Hattori M."/>
            <person name="Ohkuma M."/>
        </authorList>
    </citation>
    <scope>NUCLEOTIDE SEQUENCE [LARGE SCALE GENOMIC DNA]</scope>
    <source>
        <strain evidence="2">JCM 19231</strain>
    </source>
</reference>
<accession>A0A0B8NW93</accession>
<dbReference type="AlphaFoldDB" id="A0A0B8NW93"/>
<dbReference type="EMBL" id="BBRZ01000009">
    <property type="protein sequence ID" value="GAM54984.1"/>
    <property type="molecule type" value="Genomic_DNA"/>
</dbReference>
<organism evidence="1 2">
    <name type="scientific">Vibrio ishigakensis</name>
    <dbReference type="NCBI Taxonomy" id="1481914"/>
    <lineage>
        <taxon>Bacteria</taxon>
        <taxon>Pseudomonadati</taxon>
        <taxon>Pseudomonadota</taxon>
        <taxon>Gammaproteobacteria</taxon>
        <taxon>Vibrionales</taxon>
        <taxon>Vibrionaceae</taxon>
        <taxon>Vibrio</taxon>
    </lineage>
</organism>
<dbReference type="RefSeq" id="WP_261834653.1">
    <property type="nucleotide sequence ID" value="NZ_AP024881.1"/>
</dbReference>
<keyword evidence="2" id="KW-1185">Reference proteome</keyword>
<dbReference type="Proteomes" id="UP000031671">
    <property type="component" value="Unassembled WGS sequence"/>
</dbReference>
<gene>
    <name evidence="1" type="ORF">JCM19231_930</name>
</gene>
<proteinExistence type="predicted"/>
<reference evidence="1 2" key="2">
    <citation type="submission" date="2015-01" db="EMBL/GenBank/DDBJ databases">
        <authorList>
            <consortium name="NBRP consortium"/>
            <person name="Sawabe T."/>
            <person name="Meirelles P."/>
            <person name="Feng G."/>
            <person name="Sayaka M."/>
            <person name="Hattori M."/>
            <person name="Ohkuma M."/>
        </authorList>
    </citation>
    <scope>NUCLEOTIDE SEQUENCE [LARGE SCALE GENOMIC DNA]</scope>
    <source>
        <strain evidence="2">JCM 19231</strain>
    </source>
</reference>
<evidence type="ECO:0000313" key="1">
    <source>
        <dbReference type="EMBL" id="GAM54984.1"/>
    </source>
</evidence>
<evidence type="ECO:0000313" key="2">
    <source>
        <dbReference type="Proteomes" id="UP000031671"/>
    </source>
</evidence>
<sequence length="43" mass="4965">MLKSAFVRLIVSGLMLMGMTVNPIYFLAMALLMNTHRRELFAY</sequence>
<name>A0A0B8NW93_9VIBR</name>
<protein>
    <submittedName>
        <fullName evidence="1">Uncharacterized protein</fullName>
    </submittedName>
</protein>